<dbReference type="Proteomes" id="UP001437256">
    <property type="component" value="Unassembled WGS sequence"/>
</dbReference>
<evidence type="ECO:0000313" key="3">
    <source>
        <dbReference type="Proteomes" id="UP001437256"/>
    </source>
</evidence>
<organism evidence="2 3">
    <name type="scientific">Marasmius tenuissimus</name>
    <dbReference type="NCBI Taxonomy" id="585030"/>
    <lineage>
        <taxon>Eukaryota</taxon>
        <taxon>Fungi</taxon>
        <taxon>Dikarya</taxon>
        <taxon>Basidiomycota</taxon>
        <taxon>Agaricomycotina</taxon>
        <taxon>Agaricomycetes</taxon>
        <taxon>Agaricomycetidae</taxon>
        <taxon>Agaricales</taxon>
        <taxon>Marasmiineae</taxon>
        <taxon>Marasmiaceae</taxon>
        <taxon>Marasmius</taxon>
    </lineage>
</organism>
<name>A0ABR2Z9I6_9AGAR</name>
<proteinExistence type="predicted"/>
<keyword evidence="1" id="KW-0732">Signal</keyword>
<feature type="signal peptide" evidence="1">
    <location>
        <begin position="1"/>
        <end position="19"/>
    </location>
</feature>
<gene>
    <name evidence="2" type="ORF">AAF712_014985</name>
</gene>
<sequence>MQFTTVFITIAACATAAFAASTPDVERRTPVGSPGSLLNCPPGGTADRCTLEEPCKRIRINYGQKENGHYIWYNYDVDNIPNGIQVKVEQSCSDF</sequence>
<feature type="chain" id="PRO_5047089919" evidence="1">
    <location>
        <begin position="20"/>
        <end position="95"/>
    </location>
</feature>
<protein>
    <submittedName>
        <fullName evidence="2">Uncharacterized protein</fullName>
    </submittedName>
</protein>
<reference evidence="2 3" key="1">
    <citation type="submission" date="2024-05" db="EMBL/GenBank/DDBJ databases">
        <title>A draft genome resource for the thread blight pathogen Marasmius tenuissimus strain MS-2.</title>
        <authorList>
            <person name="Yulfo-Soto G.E."/>
            <person name="Baruah I.K."/>
            <person name="Amoako-Attah I."/>
            <person name="Bukari Y."/>
            <person name="Meinhardt L.W."/>
            <person name="Bailey B.A."/>
            <person name="Cohen S.P."/>
        </authorList>
    </citation>
    <scope>NUCLEOTIDE SEQUENCE [LARGE SCALE GENOMIC DNA]</scope>
    <source>
        <strain evidence="2 3">MS-2</strain>
    </source>
</reference>
<accession>A0ABR2Z9I6</accession>
<evidence type="ECO:0000313" key="2">
    <source>
        <dbReference type="EMBL" id="KAL0058337.1"/>
    </source>
</evidence>
<evidence type="ECO:0000256" key="1">
    <source>
        <dbReference type="SAM" id="SignalP"/>
    </source>
</evidence>
<comment type="caution">
    <text evidence="2">The sequence shown here is derived from an EMBL/GenBank/DDBJ whole genome shotgun (WGS) entry which is preliminary data.</text>
</comment>
<keyword evidence="3" id="KW-1185">Reference proteome</keyword>
<dbReference type="EMBL" id="JBBXMP010000329">
    <property type="protein sequence ID" value="KAL0058337.1"/>
    <property type="molecule type" value="Genomic_DNA"/>
</dbReference>